<evidence type="ECO:0000313" key="7">
    <source>
        <dbReference type="EMBL" id="MDG3013525.1"/>
    </source>
</evidence>
<sequence>MSPAIDPPEISGQIPTDLPADPGELLAVATGLLDAAAGRFRSGLGAPSAVPKGPNDFATEVDIELERRLGGELLERTGIAVHGEEFGGPDVGTGTVWLLDPVDGTVNYSAGLPLAGMLLALVHNGIPVLGLTWLPLVGRTYAAVLGGPVLGNGEPLPRLDDGRLRESIIAMGTFNIDGRGRYPGRYRLAALTELSRSVRRLRMHGSIGADLAFTAGGALGGAIAFGQNPWDSAAGVALVRAAGGVATDLAGRPWRAGSPSVLAAAPGVHAELLKIFTELGEPASYSPDRTETDGSLT</sequence>
<comment type="caution">
    <text evidence="7">The sequence shown here is derived from an EMBL/GenBank/DDBJ whole genome shotgun (WGS) entry which is preliminary data.</text>
</comment>
<protein>
    <recommendedName>
        <fullName evidence="2">inositol-phosphate phosphatase</fullName>
        <ecNumber evidence="2">3.1.3.25</ecNumber>
    </recommendedName>
</protein>
<comment type="cofactor">
    <cofactor evidence="6">
        <name>Mg(2+)</name>
        <dbReference type="ChEBI" id="CHEBI:18420"/>
    </cofactor>
</comment>
<reference evidence="7" key="1">
    <citation type="submission" date="2022-08" db="EMBL/GenBank/DDBJ databases">
        <title>Genome analysis of Corynebacteriales strain.</title>
        <authorList>
            <person name="Lee S.D."/>
        </authorList>
    </citation>
    <scope>NUCLEOTIDE SEQUENCE</scope>
    <source>
        <strain evidence="7">D3-21</strain>
    </source>
</reference>
<organism evidence="7 8">
    <name type="scientific">Speluncibacter jeojiensis</name>
    <dbReference type="NCBI Taxonomy" id="2710754"/>
    <lineage>
        <taxon>Bacteria</taxon>
        <taxon>Bacillati</taxon>
        <taxon>Actinomycetota</taxon>
        <taxon>Actinomycetes</taxon>
        <taxon>Mycobacteriales</taxon>
        <taxon>Speluncibacteraceae</taxon>
        <taxon>Speluncibacter</taxon>
    </lineage>
</organism>
<dbReference type="Gene3D" id="3.30.540.10">
    <property type="entry name" value="Fructose-1,6-Bisphosphatase, subunit A, domain 1"/>
    <property type="match status" value="1"/>
</dbReference>
<evidence type="ECO:0000256" key="1">
    <source>
        <dbReference type="ARBA" id="ARBA00001033"/>
    </source>
</evidence>
<dbReference type="SUPFAM" id="SSF56655">
    <property type="entry name" value="Carbohydrate phosphatase"/>
    <property type="match status" value="1"/>
</dbReference>
<dbReference type="GO" id="GO:0046854">
    <property type="term" value="P:phosphatidylinositol phosphate biosynthetic process"/>
    <property type="evidence" value="ECO:0007669"/>
    <property type="project" value="InterPro"/>
</dbReference>
<feature type="binding site" evidence="6">
    <location>
        <position position="84"/>
    </location>
    <ligand>
        <name>Mg(2+)</name>
        <dbReference type="ChEBI" id="CHEBI:18420"/>
        <label>1</label>
        <note>catalytic</note>
    </ligand>
</feature>
<dbReference type="InterPro" id="IPR020550">
    <property type="entry name" value="Inositol_monophosphatase_CS"/>
</dbReference>
<proteinExistence type="predicted"/>
<dbReference type="RefSeq" id="WP_277834584.1">
    <property type="nucleotide sequence ID" value="NZ_JAAIVF010000006.1"/>
</dbReference>
<keyword evidence="4" id="KW-0378">Hydrolase</keyword>
<comment type="catalytic activity">
    <reaction evidence="1">
        <text>a myo-inositol phosphate + H2O = myo-inositol + phosphate</text>
        <dbReference type="Rhea" id="RHEA:24056"/>
        <dbReference type="ChEBI" id="CHEBI:15377"/>
        <dbReference type="ChEBI" id="CHEBI:17268"/>
        <dbReference type="ChEBI" id="CHEBI:43474"/>
        <dbReference type="ChEBI" id="CHEBI:84139"/>
        <dbReference type="EC" id="3.1.3.25"/>
    </reaction>
</comment>
<feature type="binding site" evidence="6">
    <location>
        <position position="100"/>
    </location>
    <ligand>
        <name>Mg(2+)</name>
        <dbReference type="ChEBI" id="CHEBI:18420"/>
        <label>1</label>
        <note>catalytic</note>
    </ligand>
</feature>
<dbReference type="PRINTS" id="PR00377">
    <property type="entry name" value="IMPHPHTASES"/>
</dbReference>
<evidence type="ECO:0000256" key="2">
    <source>
        <dbReference type="ARBA" id="ARBA00013106"/>
    </source>
</evidence>
<evidence type="ECO:0000313" key="8">
    <source>
        <dbReference type="Proteomes" id="UP001152755"/>
    </source>
</evidence>
<evidence type="ECO:0000256" key="3">
    <source>
        <dbReference type="ARBA" id="ARBA00022723"/>
    </source>
</evidence>
<dbReference type="GO" id="GO:0008934">
    <property type="term" value="F:inositol monophosphate 1-phosphatase activity"/>
    <property type="evidence" value="ECO:0007669"/>
    <property type="project" value="TreeGrafter"/>
</dbReference>
<dbReference type="PANTHER" id="PTHR20854:SF4">
    <property type="entry name" value="INOSITOL-1-MONOPHOSPHATASE-RELATED"/>
    <property type="match status" value="1"/>
</dbReference>
<keyword evidence="3 6" id="KW-0479">Metal-binding</keyword>
<dbReference type="PROSITE" id="PS00629">
    <property type="entry name" value="IMP_1"/>
    <property type="match status" value="1"/>
</dbReference>
<dbReference type="EMBL" id="JANRHA010000001">
    <property type="protein sequence ID" value="MDG3013525.1"/>
    <property type="molecule type" value="Genomic_DNA"/>
</dbReference>
<accession>A0A9X4LY75</accession>
<evidence type="ECO:0000256" key="6">
    <source>
        <dbReference type="PIRSR" id="PIRSR600760-2"/>
    </source>
</evidence>
<dbReference type="InterPro" id="IPR000760">
    <property type="entry name" value="Inositol_monophosphatase-like"/>
</dbReference>
<keyword evidence="5 6" id="KW-0460">Magnesium</keyword>
<dbReference type="GO" id="GO:0006020">
    <property type="term" value="P:inositol metabolic process"/>
    <property type="evidence" value="ECO:0007669"/>
    <property type="project" value="TreeGrafter"/>
</dbReference>
<feature type="binding site" evidence="6">
    <location>
        <position position="231"/>
    </location>
    <ligand>
        <name>Mg(2+)</name>
        <dbReference type="ChEBI" id="CHEBI:18420"/>
        <label>1</label>
        <note>catalytic</note>
    </ligand>
</feature>
<dbReference type="GO" id="GO:0046872">
    <property type="term" value="F:metal ion binding"/>
    <property type="evidence" value="ECO:0007669"/>
    <property type="project" value="UniProtKB-KW"/>
</dbReference>
<dbReference type="CDD" id="cd01637">
    <property type="entry name" value="IMPase_like"/>
    <property type="match status" value="1"/>
</dbReference>
<feature type="binding site" evidence="6">
    <location>
        <position position="103"/>
    </location>
    <ligand>
        <name>Mg(2+)</name>
        <dbReference type="ChEBI" id="CHEBI:18420"/>
        <label>1</label>
        <note>catalytic</note>
    </ligand>
</feature>
<evidence type="ECO:0000256" key="5">
    <source>
        <dbReference type="ARBA" id="ARBA00022842"/>
    </source>
</evidence>
<dbReference type="PROSITE" id="PS00630">
    <property type="entry name" value="IMP_2"/>
    <property type="match status" value="1"/>
</dbReference>
<name>A0A9X4LY75_9ACTN</name>
<dbReference type="Gene3D" id="3.40.190.80">
    <property type="match status" value="1"/>
</dbReference>
<dbReference type="EC" id="3.1.3.25" evidence="2"/>
<gene>
    <name evidence="7" type="ORF">NVS88_03015</name>
</gene>
<dbReference type="InterPro" id="IPR020583">
    <property type="entry name" value="Inositol_monoP_metal-BS"/>
</dbReference>
<dbReference type="GO" id="GO:0007165">
    <property type="term" value="P:signal transduction"/>
    <property type="evidence" value="ECO:0007669"/>
    <property type="project" value="TreeGrafter"/>
</dbReference>
<dbReference type="AlphaFoldDB" id="A0A9X4LY75"/>
<dbReference type="Proteomes" id="UP001152755">
    <property type="component" value="Unassembled WGS sequence"/>
</dbReference>
<dbReference type="Pfam" id="PF00459">
    <property type="entry name" value="Inositol_P"/>
    <property type="match status" value="1"/>
</dbReference>
<keyword evidence="8" id="KW-1185">Reference proteome</keyword>
<dbReference type="PANTHER" id="PTHR20854">
    <property type="entry name" value="INOSITOL MONOPHOSPHATASE"/>
    <property type="match status" value="1"/>
</dbReference>
<evidence type="ECO:0000256" key="4">
    <source>
        <dbReference type="ARBA" id="ARBA00022801"/>
    </source>
</evidence>